<dbReference type="InterPro" id="IPR009206">
    <property type="entry name" value="Nucleotidase_putative"/>
</dbReference>
<evidence type="ECO:0000256" key="4">
    <source>
        <dbReference type="PIRSR" id="PIRSR610708-1"/>
    </source>
</evidence>
<feature type="active site" description="Proton donor" evidence="4">
    <location>
        <position position="19"/>
    </location>
</feature>
<dbReference type="AlphaFoldDB" id="A0A7W1WN77"/>
<dbReference type="InterPro" id="IPR010708">
    <property type="entry name" value="5'(3')-deoxyribonucleotidase"/>
</dbReference>
<keyword evidence="6" id="KW-1185">Reference proteome</keyword>
<name>A0A7W1WN77_9BACL</name>
<dbReference type="InterPro" id="IPR052419">
    <property type="entry name" value="5_3-deoxyribonucleotidase-like"/>
</dbReference>
<gene>
    <name evidence="5" type="ORF">H1191_01465</name>
</gene>
<comment type="similarity">
    <text evidence="1 3">Belongs to the 5'(3')-deoxyribonucleotidase family.</text>
</comment>
<evidence type="ECO:0000256" key="3">
    <source>
        <dbReference type="PIRNR" id="PIRNR021362"/>
    </source>
</evidence>
<dbReference type="PANTHER" id="PTHR35134:SF2">
    <property type="entry name" value="NUCLEOTIDASE YQFW-RELATED"/>
    <property type="match status" value="1"/>
</dbReference>
<reference evidence="5 6" key="1">
    <citation type="submission" date="2020-07" db="EMBL/GenBank/DDBJ databases">
        <authorList>
            <person name="Feng H."/>
        </authorList>
    </citation>
    <scope>NUCLEOTIDE SEQUENCE [LARGE SCALE GENOMIC DNA]</scope>
    <source>
        <strain evidence="6">s-10</strain>
    </source>
</reference>
<dbReference type="GO" id="GO:0008253">
    <property type="term" value="F:5'-nucleotidase activity"/>
    <property type="evidence" value="ECO:0007669"/>
    <property type="project" value="InterPro"/>
</dbReference>
<dbReference type="EMBL" id="JACEIQ010000001">
    <property type="protein sequence ID" value="MBA4492982.1"/>
    <property type="molecule type" value="Genomic_DNA"/>
</dbReference>
<feature type="active site" description="Nucleophile" evidence="4">
    <location>
        <position position="17"/>
    </location>
</feature>
<dbReference type="InterPro" id="IPR036412">
    <property type="entry name" value="HAD-like_sf"/>
</dbReference>
<dbReference type="GO" id="GO:0009264">
    <property type="term" value="P:deoxyribonucleotide catabolic process"/>
    <property type="evidence" value="ECO:0007669"/>
    <property type="project" value="InterPro"/>
</dbReference>
<dbReference type="EC" id="3.1.3.-" evidence="3"/>
<accession>A0A7W1WN77</accession>
<organism evidence="5 6">
    <name type="scientific">Paenactinomyces guangxiensis</name>
    <dbReference type="NCBI Taxonomy" id="1490290"/>
    <lineage>
        <taxon>Bacteria</taxon>
        <taxon>Bacillati</taxon>
        <taxon>Bacillota</taxon>
        <taxon>Bacilli</taxon>
        <taxon>Bacillales</taxon>
        <taxon>Thermoactinomycetaceae</taxon>
        <taxon>Paenactinomyces</taxon>
    </lineage>
</organism>
<evidence type="ECO:0000256" key="2">
    <source>
        <dbReference type="ARBA" id="ARBA00022801"/>
    </source>
</evidence>
<protein>
    <recommendedName>
        <fullName evidence="3">Nucleotidase</fullName>
        <ecNumber evidence="3">3.1.3.-</ecNumber>
    </recommendedName>
</protein>
<sequence length="210" mass="24529">MKEYGIGRRNVMRIGVDIDGTIKDTHRAAVEVYNKELNRSVRVEDVTDFYLDQAYGLTPREGRKLWRKLEDQIYSLGIPLNHSVEVLNELVRMGHEIYFITARPGMRKIVDVTKEWLKKHGFPYNGDNLIMNAQDKGKVAKEIGIELFFEDAPNHLLTLLQNRIPTIIVDAVYNRDFPHPLRRIHDWREVYEIVDAKKQESHGNHSHSNK</sequence>
<proteinExistence type="inferred from homology"/>
<dbReference type="InterPro" id="IPR023214">
    <property type="entry name" value="HAD_sf"/>
</dbReference>
<evidence type="ECO:0000313" key="6">
    <source>
        <dbReference type="Proteomes" id="UP000535491"/>
    </source>
</evidence>
<dbReference type="PIRSF" id="PIRSF021362">
    <property type="entry name" value="UCP021362_HAD"/>
    <property type="match status" value="1"/>
</dbReference>
<evidence type="ECO:0000313" key="5">
    <source>
        <dbReference type="EMBL" id="MBA4492982.1"/>
    </source>
</evidence>
<keyword evidence="2 3" id="KW-0378">Hydrolase</keyword>
<dbReference type="RefSeq" id="WP_181750202.1">
    <property type="nucleotide sequence ID" value="NZ_JACEIQ010000001.1"/>
</dbReference>
<comment type="caution">
    <text evidence="5">The sequence shown here is derived from an EMBL/GenBank/DDBJ whole genome shotgun (WGS) entry which is preliminary data.</text>
</comment>
<dbReference type="PANTHER" id="PTHR35134">
    <property type="entry name" value="NUCLEOTIDASE YQFW-RELATED"/>
    <property type="match status" value="1"/>
</dbReference>
<dbReference type="Gene3D" id="3.40.50.1000">
    <property type="entry name" value="HAD superfamily/HAD-like"/>
    <property type="match status" value="1"/>
</dbReference>
<dbReference type="Pfam" id="PF06941">
    <property type="entry name" value="NT5C"/>
    <property type="match status" value="1"/>
</dbReference>
<dbReference type="SUPFAM" id="SSF56784">
    <property type="entry name" value="HAD-like"/>
    <property type="match status" value="1"/>
</dbReference>
<dbReference type="Proteomes" id="UP000535491">
    <property type="component" value="Unassembled WGS sequence"/>
</dbReference>
<evidence type="ECO:0000256" key="1">
    <source>
        <dbReference type="ARBA" id="ARBA00009589"/>
    </source>
</evidence>